<protein>
    <submittedName>
        <fullName evidence="5">SpeB arginase/agmatinase/formimionoglutamate hydrolase SpeB</fullName>
    </submittedName>
</protein>
<dbReference type="InterPro" id="IPR006035">
    <property type="entry name" value="Ureohydrolase"/>
</dbReference>
<dbReference type="RefSeq" id="WP_163797775.1">
    <property type="nucleotide sequence ID" value="NZ_AP022588.1"/>
</dbReference>
<organism evidence="5 6">
    <name type="scientific">Mycolicibacterium sediminis</name>
    <dbReference type="NCBI Taxonomy" id="1286180"/>
    <lineage>
        <taxon>Bacteria</taxon>
        <taxon>Bacillati</taxon>
        <taxon>Actinomycetota</taxon>
        <taxon>Actinomycetes</taxon>
        <taxon>Mycobacteriales</taxon>
        <taxon>Mycobacteriaceae</taxon>
        <taxon>Mycolicibacterium</taxon>
    </lineage>
</organism>
<keyword evidence="3" id="KW-0464">Manganese</keyword>
<sequence length="337" mass="37234">MDSNRTQPDRLDLAFTGIPVFLRSPIVTDLANLDADFAFLGFPSDEGTGWYPGSRFGPRSIREMSLRFASCNTGATAGFWDIDEGKRYLQEEMEQKRIVDCGDVDVIYTRPDLTWDKGTEAVRQIIAGGALPLIGGGDHAATFSVARAFDHPFQVVHFDAHLDYQPYSHSVQHSHGNPIRKVKELATVRSLTQVGIRSYRSVQEDYLDSVRDGNFVLTTKQYQAGGNDRLFPTLQPDLPVYLSVDVDVLDMTLAPGVGTPEPSGLLYDQLRDGMCGIADEFDVCGLDMVELNPLMDSANKSTAFLTTQLMVEFMGHVAQRRARVRAAESTQSANGSR</sequence>
<proteinExistence type="inferred from homology"/>
<evidence type="ECO:0000313" key="6">
    <source>
        <dbReference type="Proteomes" id="UP000467193"/>
    </source>
</evidence>
<reference evidence="5 6" key="1">
    <citation type="journal article" date="2019" name="Emerg. Microbes Infect.">
        <title>Comprehensive subspecies identification of 175 nontuberculous mycobacteria species based on 7547 genomic profiles.</title>
        <authorList>
            <person name="Matsumoto Y."/>
            <person name="Kinjo T."/>
            <person name="Motooka D."/>
            <person name="Nabeya D."/>
            <person name="Jung N."/>
            <person name="Uechi K."/>
            <person name="Horii T."/>
            <person name="Iida T."/>
            <person name="Fujita J."/>
            <person name="Nakamura S."/>
        </authorList>
    </citation>
    <scope>NUCLEOTIDE SEQUENCE [LARGE SCALE GENOMIC DNA]</scope>
    <source>
        <strain evidence="5 6">JCM 17899</strain>
    </source>
</reference>
<dbReference type="SUPFAM" id="SSF52768">
    <property type="entry name" value="Arginase/deacetylase"/>
    <property type="match status" value="1"/>
</dbReference>
<keyword evidence="6" id="KW-1185">Reference proteome</keyword>
<feature type="binding site" evidence="3">
    <location>
        <position position="161"/>
    </location>
    <ligand>
        <name>Mn(2+)</name>
        <dbReference type="ChEBI" id="CHEBI:29035"/>
        <label>1</label>
    </ligand>
</feature>
<evidence type="ECO:0000313" key="5">
    <source>
        <dbReference type="EMBL" id="BBY28944.1"/>
    </source>
</evidence>
<comment type="similarity">
    <text evidence="4">Belongs to the arginase family.</text>
</comment>
<feature type="binding site" evidence="3">
    <location>
        <position position="163"/>
    </location>
    <ligand>
        <name>Mn(2+)</name>
        <dbReference type="ChEBI" id="CHEBI:29035"/>
        <label>1</label>
    </ligand>
</feature>
<feature type="binding site" evidence="3">
    <location>
        <position position="139"/>
    </location>
    <ligand>
        <name>Mn(2+)</name>
        <dbReference type="ChEBI" id="CHEBI:29035"/>
        <label>1</label>
    </ligand>
</feature>
<keyword evidence="1 3" id="KW-0479">Metal-binding</keyword>
<keyword evidence="2 5" id="KW-0378">Hydrolase</keyword>
<evidence type="ECO:0000256" key="2">
    <source>
        <dbReference type="ARBA" id="ARBA00022801"/>
    </source>
</evidence>
<dbReference type="PANTHER" id="PTHR11358:SF26">
    <property type="entry name" value="GUANIDINO ACID HYDROLASE, MITOCHONDRIAL"/>
    <property type="match status" value="1"/>
</dbReference>
<comment type="cofactor">
    <cofactor evidence="3">
        <name>Mn(2+)</name>
        <dbReference type="ChEBI" id="CHEBI:29035"/>
    </cofactor>
    <text evidence="3">Binds 2 manganese ions per subunit.</text>
</comment>
<feature type="binding site" evidence="3">
    <location>
        <position position="159"/>
    </location>
    <ligand>
        <name>Mn(2+)</name>
        <dbReference type="ChEBI" id="CHEBI:29035"/>
        <label>1</label>
    </ligand>
</feature>
<dbReference type="PANTHER" id="PTHR11358">
    <property type="entry name" value="ARGINASE/AGMATINASE"/>
    <property type="match status" value="1"/>
</dbReference>
<dbReference type="AlphaFoldDB" id="A0A7I7QRJ9"/>
<feature type="binding site" evidence="3">
    <location>
        <position position="247"/>
    </location>
    <ligand>
        <name>Mn(2+)</name>
        <dbReference type="ChEBI" id="CHEBI:29035"/>
        <label>1</label>
    </ligand>
</feature>
<dbReference type="Pfam" id="PF00491">
    <property type="entry name" value="Arginase"/>
    <property type="match status" value="1"/>
</dbReference>
<feature type="binding site" evidence="3">
    <location>
        <position position="245"/>
    </location>
    <ligand>
        <name>Mn(2+)</name>
        <dbReference type="ChEBI" id="CHEBI:29035"/>
        <label>1</label>
    </ligand>
</feature>
<name>A0A7I7QRJ9_9MYCO</name>
<evidence type="ECO:0000256" key="3">
    <source>
        <dbReference type="PIRSR" id="PIRSR036979-1"/>
    </source>
</evidence>
<evidence type="ECO:0000256" key="4">
    <source>
        <dbReference type="PROSITE-ProRule" id="PRU00742"/>
    </source>
</evidence>
<dbReference type="GO" id="GO:0046872">
    <property type="term" value="F:metal ion binding"/>
    <property type="evidence" value="ECO:0007669"/>
    <property type="project" value="UniProtKB-KW"/>
</dbReference>
<dbReference type="PROSITE" id="PS51409">
    <property type="entry name" value="ARGINASE_2"/>
    <property type="match status" value="1"/>
</dbReference>
<accession>A0A7I7QRJ9</accession>
<gene>
    <name evidence="5" type="ORF">MSEDJ_30400</name>
</gene>
<dbReference type="GO" id="GO:0033389">
    <property type="term" value="P:putrescine biosynthetic process from arginine, via agmatine"/>
    <property type="evidence" value="ECO:0007669"/>
    <property type="project" value="TreeGrafter"/>
</dbReference>
<dbReference type="GO" id="GO:0008783">
    <property type="term" value="F:agmatinase activity"/>
    <property type="evidence" value="ECO:0007669"/>
    <property type="project" value="TreeGrafter"/>
</dbReference>
<dbReference type="KEGG" id="msei:MSEDJ_30400"/>
<dbReference type="Proteomes" id="UP000467193">
    <property type="component" value="Chromosome"/>
</dbReference>
<dbReference type="EMBL" id="AP022588">
    <property type="protein sequence ID" value="BBY28944.1"/>
    <property type="molecule type" value="Genomic_DNA"/>
</dbReference>
<dbReference type="InterPro" id="IPR023696">
    <property type="entry name" value="Ureohydrolase_dom_sf"/>
</dbReference>
<evidence type="ECO:0000256" key="1">
    <source>
        <dbReference type="ARBA" id="ARBA00022723"/>
    </source>
</evidence>
<dbReference type="Gene3D" id="3.40.800.10">
    <property type="entry name" value="Ureohydrolase domain"/>
    <property type="match status" value="1"/>
</dbReference>
<dbReference type="PIRSF" id="PIRSF036979">
    <property type="entry name" value="Arginase"/>
    <property type="match status" value="1"/>
</dbReference>